<dbReference type="AlphaFoldDB" id="S4W4R4"/>
<protein>
    <recommendedName>
        <fullName evidence="2">FecR protein domain-containing protein</fullName>
    </recommendedName>
</protein>
<evidence type="ECO:0000256" key="1">
    <source>
        <dbReference type="SAM" id="MobiDB-lite"/>
    </source>
</evidence>
<feature type="region of interest" description="Disordered" evidence="1">
    <location>
        <begin position="177"/>
        <end position="203"/>
    </location>
</feature>
<dbReference type="InterPro" id="IPR006860">
    <property type="entry name" value="FecR"/>
</dbReference>
<proteinExistence type="predicted"/>
<dbReference type="Gene3D" id="2.60.120.1440">
    <property type="match status" value="1"/>
</dbReference>
<dbReference type="EMBL" id="KF170424">
    <property type="protein sequence ID" value="AGO88077.1"/>
    <property type="molecule type" value="Genomic_DNA"/>
</dbReference>
<dbReference type="PANTHER" id="PTHR38731">
    <property type="entry name" value="LIPL45-RELATED LIPOPROTEIN-RELATED"/>
    <property type="match status" value="1"/>
</dbReference>
<dbReference type="PANTHER" id="PTHR38731:SF1">
    <property type="entry name" value="FECR PROTEIN DOMAIN-CONTAINING PROTEIN"/>
    <property type="match status" value="1"/>
</dbReference>
<evidence type="ECO:0000313" key="3">
    <source>
        <dbReference type="EMBL" id="AGO88077.1"/>
    </source>
</evidence>
<feature type="domain" description="FecR protein" evidence="2">
    <location>
        <begin position="56"/>
        <end position="153"/>
    </location>
</feature>
<reference evidence="3" key="1">
    <citation type="journal article" date="2014" name="ISME J.">
        <title>Genomic properties of Marine Group A bacteria indicate a role in the marine sulfur cycle.</title>
        <authorList>
            <person name="Wright J.J."/>
            <person name="Mewis K."/>
            <person name="Hanson N.W."/>
            <person name="Konwar K.M."/>
            <person name="Maas K.R."/>
            <person name="Hallam S.J."/>
        </authorList>
    </citation>
    <scope>NUCLEOTIDE SEQUENCE</scope>
</reference>
<sequence>MIKASRHIILSVFFVSIIFGSQIAVTTKVKGLVEIMPVGKKDFSDLKAGTILSDGDKIRTGSSGFVAIIFIDDKSTLKMKGNSEAVITGQRTAASISKKINMDSGTVRATVNKQNTDFVIQTPTSVASVKGTDFWLLTDPVTGDQIICVEGTVGLVNSETGEDVDVTEGMSCISIPDGTLELSETDPSSIPDDPSDEQEGPSQIRIYLEGPNGEQKVMVIEYQ</sequence>
<evidence type="ECO:0000259" key="2">
    <source>
        <dbReference type="Pfam" id="PF04773"/>
    </source>
</evidence>
<dbReference type="Pfam" id="PF04773">
    <property type="entry name" value="FecR"/>
    <property type="match status" value="1"/>
</dbReference>
<organism evidence="3">
    <name type="scientific">uncultured bacterium 405006-B04</name>
    <dbReference type="NCBI Taxonomy" id="1343841"/>
    <lineage>
        <taxon>Bacteria</taxon>
        <taxon>environmental samples</taxon>
    </lineage>
</organism>
<accession>S4W4R4</accession>
<name>S4W4R4_9BACT</name>